<accession>Q3A0L2</accession>
<dbReference type="GO" id="GO:0016757">
    <property type="term" value="F:glycosyltransferase activity"/>
    <property type="evidence" value="ECO:0007669"/>
    <property type="project" value="InterPro"/>
</dbReference>
<protein>
    <submittedName>
        <fullName evidence="3">UDP-glucose--1,2-diacylglycerol glucosyltransferase, putative</fullName>
    </submittedName>
</protein>
<dbReference type="PANTHER" id="PTHR45947:SF3">
    <property type="entry name" value="SULFOQUINOVOSYL TRANSFERASE SQD2"/>
    <property type="match status" value="1"/>
</dbReference>
<evidence type="ECO:0000259" key="1">
    <source>
        <dbReference type="Pfam" id="PF00534"/>
    </source>
</evidence>
<evidence type="ECO:0000259" key="2">
    <source>
        <dbReference type="Pfam" id="PF13439"/>
    </source>
</evidence>
<dbReference type="EMBL" id="CP000142">
    <property type="protein sequence ID" value="ABA90095.1"/>
    <property type="molecule type" value="Genomic_DNA"/>
</dbReference>
<sequence length="430" mass="47967">MNILMVTNTFTPHVGGVARSVQSYCDAFRQRGHRVLVIAPHFDGVPAHEPDVLRFPAIEHFHHSDFSVPLPAPVGLHRTLDEFAPDIVHSHHPFLLGHTALRTAAQRQLPMLFTHHTMYERYTHYLPIDSERVRRFAIELAVGYCNLCDAVVAPSTTLADCLRRRGVQRPIEVIPTGIDPQPYEGADGAAFREKIGVPAETFLVGYLGRLSPEKNLGFLARSVAAFMQQHSQVRFLMVGEGPARQEVQDIFREKQLTERLHLVGLLDRAVLAAAYRAMDTFVFASQSETQGMVLAEAMTAGTPVIAVSAPGVRDIVRDGYNGYLLAKEDSELFVAALNGMLALSRADRQRLQDGALDTARDFSMSRSADRMLALYAHLIVGHGKISPHHKRWTAARNRMEEEWKILHNITHALAEALRTETGLQPRETSE</sequence>
<proteinExistence type="predicted"/>
<dbReference type="Pfam" id="PF13439">
    <property type="entry name" value="Glyco_transf_4"/>
    <property type="match status" value="1"/>
</dbReference>
<dbReference type="InterPro" id="IPR028098">
    <property type="entry name" value="Glyco_trans_4-like_N"/>
</dbReference>
<evidence type="ECO:0000313" key="4">
    <source>
        <dbReference type="Proteomes" id="UP000002534"/>
    </source>
</evidence>
<dbReference type="eggNOG" id="COG0438">
    <property type="taxonomic scope" value="Bacteria"/>
</dbReference>
<dbReference type="Pfam" id="PF00534">
    <property type="entry name" value="Glycos_transf_1"/>
    <property type="match status" value="1"/>
</dbReference>
<reference evidence="4" key="1">
    <citation type="submission" date="2005-10" db="EMBL/GenBank/DDBJ databases">
        <title>Complete sequence of Pelobacter carbinolicus DSM 2380.</title>
        <authorList>
            <person name="Copeland A."/>
            <person name="Lucas S."/>
            <person name="Lapidus A."/>
            <person name="Barry K."/>
            <person name="Detter J.C."/>
            <person name="Glavina T."/>
            <person name="Hammon N."/>
            <person name="Israni S."/>
            <person name="Pitluck S."/>
            <person name="Chertkov O."/>
            <person name="Schmutz J."/>
            <person name="Larimer F."/>
            <person name="Land M."/>
            <person name="Kyrpides N."/>
            <person name="Ivanova N."/>
            <person name="Richardson P."/>
        </authorList>
    </citation>
    <scope>NUCLEOTIDE SEQUENCE [LARGE SCALE GENOMIC DNA]</scope>
    <source>
        <strain evidence="4">DSM 2380 / NBRC 103641 / GraBd1</strain>
    </source>
</reference>
<dbReference type="SUPFAM" id="SSF53756">
    <property type="entry name" value="UDP-Glycosyltransferase/glycogen phosphorylase"/>
    <property type="match status" value="1"/>
</dbReference>
<feature type="domain" description="Glycosyltransferase subfamily 4-like N-terminal" evidence="2">
    <location>
        <begin position="14"/>
        <end position="181"/>
    </location>
</feature>
<dbReference type="CAZy" id="GT4">
    <property type="family name" value="Glycosyltransferase Family 4"/>
</dbReference>
<keyword evidence="3" id="KW-0808">Transferase</keyword>
<organism evidence="3 4">
    <name type="scientific">Syntrophotalea carbinolica (strain DSM 2380 / NBRC 103641 / GraBd1)</name>
    <name type="common">Pelobacter carbinolicus</name>
    <dbReference type="NCBI Taxonomy" id="338963"/>
    <lineage>
        <taxon>Bacteria</taxon>
        <taxon>Pseudomonadati</taxon>
        <taxon>Thermodesulfobacteriota</taxon>
        <taxon>Desulfuromonadia</taxon>
        <taxon>Desulfuromonadales</taxon>
        <taxon>Syntrophotaleaceae</taxon>
        <taxon>Syntrophotalea</taxon>
    </lineage>
</organism>
<dbReference type="AlphaFoldDB" id="Q3A0L2"/>
<dbReference type="InterPro" id="IPR050194">
    <property type="entry name" value="Glycosyltransferase_grp1"/>
</dbReference>
<feature type="domain" description="Glycosyl transferase family 1" evidence="1">
    <location>
        <begin position="191"/>
        <end position="351"/>
    </location>
</feature>
<dbReference type="InterPro" id="IPR001296">
    <property type="entry name" value="Glyco_trans_1"/>
</dbReference>
<dbReference type="Proteomes" id="UP000002534">
    <property type="component" value="Chromosome"/>
</dbReference>
<dbReference type="STRING" id="338963.Pcar_2860"/>
<dbReference type="RefSeq" id="WP_011342645.1">
    <property type="nucleotide sequence ID" value="NC_007498.2"/>
</dbReference>
<reference evidence="3 4" key="2">
    <citation type="journal article" date="2012" name="BMC Genomics">
        <title>The genome of Pelobacter carbinolicus reveals surprising metabolic capabilities and physiological features.</title>
        <authorList>
            <person name="Aklujkar M."/>
            <person name="Haveman S.A."/>
            <person name="Didonato R.Jr."/>
            <person name="Chertkov O."/>
            <person name="Han C.S."/>
            <person name="Land M.L."/>
            <person name="Brown P."/>
            <person name="Lovley D.R."/>
        </authorList>
    </citation>
    <scope>NUCLEOTIDE SEQUENCE [LARGE SCALE GENOMIC DNA]</scope>
    <source>
        <strain evidence="4">DSM 2380 / NBRC 103641 / GraBd1</strain>
    </source>
</reference>
<name>Q3A0L2_SYNC1</name>
<dbReference type="Gene3D" id="3.40.50.2000">
    <property type="entry name" value="Glycogen Phosphorylase B"/>
    <property type="match status" value="2"/>
</dbReference>
<gene>
    <name evidence="3" type="ordered locus">Pcar_2860</name>
</gene>
<dbReference type="OrthoDB" id="9802525at2"/>
<dbReference type="KEGG" id="pca:Pcar_2860"/>
<evidence type="ECO:0000313" key="3">
    <source>
        <dbReference type="EMBL" id="ABA90095.1"/>
    </source>
</evidence>
<dbReference type="PANTHER" id="PTHR45947">
    <property type="entry name" value="SULFOQUINOVOSYL TRANSFERASE SQD2"/>
    <property type="match status" value="1"/>
</dbReference>
<keyword evidence="4" id="KW-1185">Reference proteome</keyword>
<dbReference type="HOGENOM" id="CLU_009583_2_0_7"/>